<proteinExistence type="inferred from homology"/>
<organism evidence="13 14">
    <name type="scientific">Rubritalea spongiae</name>
    <dbReference type="NCBI Taxonomy" id="430797"/>
    <lineage>
        <taxon>Bacteria</taxon>
        <taxon>Pseudomonadati</taxon>
        <taxon>Verrucomicrobiota</taxon>
        <taxon>Verrucomicrobiia</taxon>
        <taxon>Verrucomicrobiales</taxon>
        <taxon>Rubritaleaceae</taxon>
        <taxon>Rubritalea</taxon>
    </lineage>
</organism>
<dbReference type="InterPro" id="IPR051536">
    <property type="entry name" value="UDG_Type-4/5"/>
</dbReference>
<sequence length="283" mass="31466">MSAIADPVIDYLRQLERQGQTHVHLDERARLILREFYKRSKGIVDTPSTVQAAPVLRDAPVSESKPVEQKTAVNIETPVPMSKSLEGIQKQMAVDPVFKTLGSLREKMVFSEGDSTADVMLVGEAPSYHDELKGAPFSGPAGKKMEAILKAMGIARNEVYMTNMVKFRPAMPNQTTNTRKPNEKEIEASMRYLMAEVKAVQPKVIIVLGATAAKSLIGPDVPVADMLGQFHRVAGVPVRATYHPSYLLAEGVTDQKKEVWRDMLEVMELLKMPISEKQRGYFK</sequence>
<evidence type="ECO:0000256" key="3">
    <source>
        <dbReference type="ARBA" id="ARBA00012030"/>
    </source>
</evidence>
<dbReference type="Proteomes" id="UP001597297">
    <property type="component" value="Unassembled WGS sequence"/>
</dbReference>
<comment type="caution">
    <text evidence="13">The sequence shown here is derived from an EMBL/GenBank/DDBJ whole genome shotgun (WGS) entry which is preliminary data.</text>
</comment>
<dbReference type="SUPFAM" id="SSF52141">
    <property type="entry name" value="Uracil-DNA glycosylase-like"/>
    <property type="match status" value="1"/>
</dbReference>
<keyword evidence="9" id="KW-0408">Iron</keyword>
<evidence type="ECO:0000256" key="11">
    <source>
        <dbReference type="ARBA" id="ARBA00023204"/>
    </source>
</evidence>
<evidence type="ECO:0000256" key="2">
    <source>
        <dbReference type="ARBA" id="ARBA00006521"/>
    </source>
</evidence>
<dbReference type="RefSeq" id="WP_377094383.1">
    <property type="nucleotide sequence ID" value="NZ_JBHSJM010000001.1"/>
</dbReference>
<comment type="similarity">
    <text evidence="2">Belongs to the uracil-DNA glycosylase (UDG) superfamily. Type 4 (UDGa) family.</text>
</comment>
<evidence type="ECO:0000256" key="7">
    <source>
        <dbReference type="ARBA" id="ARBA00022763"/>
    </source>
</evidence>
<feature type="domain" description="Uracil-DNA glycosylase-like" evidence="12">
    <location>
        <begin position="110"/>
        <end position="264"/>
    </location>
</feature>
<keyword evidence="14" id="KW-1185">Reference proteome</keyword>
<dbReference type="EMBL" id="JBHUJC010000020">
    <property type="protein sequence ID" value="MFD2276277.1"/>
    <property type="molecule type" value="Genomic_DNA"/>
</dbReference>
<keyword evidence="11" id="KW-0234">DNA repair</keyword>
<name>A0ABW5E1M3_9BACT</name>
<dbReference type="NCBIfam" id="TIGR00758">
    <property type="entry name" value="UDG_fam4"/>
    <property type="match status" value="1"/>
</dbReference>
<comment type="catalytic activity">
    <reaction evidence="1">
        <text>Hydrolyzes single-stranded DNA or mismatched double-stranded DNA and polynucleotides, releasing free uracil.</text>
        <dbReference type="EC" id="3.2.2.27"/>
    </reaction>
</comment>
<dbReference type="SMART" id="SM00986">
    <property type="entry name" value="UDG"/>
    <property type="match status" value="1"/>
</dbReference>
<dbReference type="InterPro" id="IPR005122">
    <property type="entry name" value="Uracil-DNA_glycosylase-like"/>
</dbReference>
<evidence type="ECO:0000313" key="13">
    <source>
        <dbReference type="EMBL" id="MFD2276277.1"/>
    </source>
</evidence>
<dbReference type="CDD" id="cd10030">
    <property type="entry name" value="UDG-F4_TTUDGA_SPO1dp_like"/>
    <property type="match status" value="1"/>
</dbReference>
<accession>A0ABW5E1M3</accession>
<evidence type="ECO:0000256" key="10">
    <source>
        <dbReference type="ARBA" id="ARBA00023014"/>
    </source>
</evidence>
<dbReference type="EC" id="3.2.2.27" evidence="3"/>
<keyword evidence="5" id="KW-0004">4Fe-4S</keyword>
<keyword evidence="6" id="KW-0479">Metal-binding</keyword>
<dbReference type="InterPro" id="IPR036895">
    <property type="entry name" value="Uracil-DNA_glycosylase-like_sf"/>
</dbReference>
<protein>
    <recommendedName>
        <fullName evidence="4">Type-4 uracil-DNA glycosylase</fullName>
        <ecNumber evidence="3">3.2.2.27</ecNumber>
    </recommendedName>
</protein>
<evidence type="ECO:0000313" key="14">
    <source>
        <dbReference type="Proteomes" id="UP001597297"/>
    </source>
</evidence>
<keyword evidence="10" id="KW-0411">Iron-sulfur</keyword>
<dbReference type="Gene3D" id="3.40.470.10">
    <property type="entry name" value="Uracil-DNA glycosylase-like domain"/>
    <property type="match status" value="1"/>
</dbReference>
<evidence type="ECO:0000256" key="8">
    <source>
        <dbReference type="ARBA" id="ARBA00022801"/>
    </source>
</evidence>
<dbReference type="PANTHER" id="PTHR33693:SF1">
    <property type="entry name" value="TYPE-4 URACIL-DNA GLYCOSYLASE"/>
    <property type="match status" value="1"/>
</dbReference>
<evidence type="ECO:0000256" key="5">
    <source>
        <dbReference type="ARBA" id="ARBA00022485"/>
    </source>
</evidence>
<evidence type="ECO:0000256" key="1">
    <source>
        <dbReference type="ARBA" id="ARBA00001400"/>
    </source>
</evidence>
<evidence type="ECO:0000256" key="6">
    <source>
        <dbReference type="ARBA" id="ARBA00022723"/>
    </source>
</evidence>
<dbReference type="PANTHER" id="PTHR33693">
    <property type="entry name" value="TYPE-5 URACIL-DNA GLYCOSYLASE"/>
    <property type="match status" value="1"/>
</dbReference>
<evidence type="ECO:0000256" key="9">
    <source>
        <dbReference type="ARBA" id="ARBA00023004"/>
    </source>
</evidence>
<reference evidence="14" key="1">
    <citation type="journal article" date="2019" name="Int. J. Syst. Evol. Microbiol.">
        <title>The Global Catalogue of Microorganisms (GCM) 10K type strain sequencing project: providing services to taxonomists for standard genome sequencing and annotation.</title>
        <authorList>
            <consortium name="The Broad Institute Genomics Platform"/>
            <consortium name="The Broad Institute Genome Sequencing Center for Infectious Disease"/>
            <person name="Wu L."/>
            <person name="Ma J."/>
        </authorList>
    </citation>
    <scope>NUCLEOTIDE SEQUENCE [LARGE SCALE GENOMIC DNA]</scope>
    <source>
        <strain evidence="14">JCM 16545</strain>
    </source>
</reference>
<dbReference type="Pfam" id="PF03167">
    <property type="entry name" value="UDG"/>
    <property type="match status" value="1"/>
</dbReference>
<dbReference type="SMART" id="SM00987">
    <property type="entry name" value="UreE_C"/>
    <property type="match status" value="1"/>
</dbReference>
<gene>
    <name evidence="13" type="ORF">ACFSQZ_07340</name>
</gene>
<evidence type="ECO:0000259" key="12">
    <source>
        <dbReference type="SMART" id="SM00986"/>
    </source>
</evidence>
<dbReference type="InterPro" id="IPR005273">
    <property type="entry name" value="Ura-DNA_glyco_family4"/>
</dbReference>
<keyword evidence="7" id="KW-0227">DNA damage</keyword>
<keyword evidence="8" id="KW-0378">Hydrolase</keyword>
<evidence type="ECO:0000256" key="4">
    <source>
        <dbReference type="ARBA" id="ARBA00019403"/>
    </source>
</evidence>